<feature type="compositionally biased region" description="Basic and acidic residues" evidence="13">
    <location>
        <begin position="903"/>
        <end position="915"/>
    </location>
</feature>
<feature type="compositionally biased region" description="Polar residues" evidence="13">
    <location>
        <begin position="490"/>
        <end position="505"/>
    </location>
</feature>
<protein>
    <recommendedName>
        <fullName evidence="14">Cyclin-like domain-containing protein</fullName>
    </recommendedName>
</protein>
<keyword evidence="6" id="KW-0832">Ubl conjugation</keyword>
<feature type="compositionally biased region" description="Basic residues" evidence="13">
    <location>
        <begin position="1186"/>
        <end position="1209"/>
    </location>
</feature>
<evidence type="ECO:0000259" key="14">
    <source>
        <dbReference type="SMART" id="SM00385"/>
    </source>
</evidence>
<feature type="compositionally biased region" description="Basic residues" evidence="13">
    <location>
        <begin position="1315"/>
        <end position="1338"/>
    </location>
</feature>
<dbReference type="CDD" id="cd20539">
    <property type="entry name" value="CYCLIN_CCNT_rpt2"/>
    <property type="match status" value="1"/>
</dbReference>
<feature type="compositionally biased region" description="Basic and acidic residues" evidence="13">
    <location>
        <begin position="570"/>
        <end position="595"/>
    </location>
</feature>
<evidence type="ECO:0000256" key="4">
    <source>
        <dbReference type="ARBA" id="ARBA00022553"/>
    </source>
</evidence>
<evidence type="ECO:0000256" key="3">
    <source>
        <dbReference type="ARBA" id="ARBA00022499"/>
    </source>
</evidence>
<evidence type="ECO:0000256" key="12">
    <source>
        <dbReference type="RuleBase" id="RU000383"/>
    </source>
</evidence>
<feature type="region of interest" description="Disordered" evidence="13">
    <location>
        <begin position="257"/>
        <end position="337"/>
    </location>
</feature>
<evidence type="ECO:0000256" key="10">
    <source>
        <dbReference type="ARBA" id="ARBA00023242"/>
    </source>
</evidence>
<keyword evidence="9" id="KW-0804">Transcription</keyword>
<dbReference type="FunFam" id="1.10.472.10:FF:000009">
    <property type="entry name" value="cyclin-T2 isoform X1"/>
    <property type="match status" value="1"/>
</dbReference>
<dbReference type="PANTHER" id="PTHR10026">
    <property type="entry name" value="CYCLIN"/>
    <property type="match status" value="1"/>
</dbReference>
<reference evidence="15" key="1">
    <citation type="submission" date="2022-11" db="UniProtKB">
        <authorList>
            <consortium name="EnsemblMetazoa"/>
        </authorList>
    </citation>
    <scope>IDENTIFICATION</scope>
</reference>
<feature type="region of interest" description="Disordered" evidence="13">
    <location>
        <begin position="366"/>
        <end position="1097"/>
    </location>
</feature>
<keyword evidence="4" id="KW-0597">Phosphoprotein</keyword>
<name>A0A914BPG0_PATMI</name>
<feature type="compositionally biased region" description="Polar residues" evidence="13">
    <location>
        <begin position="669"/>
        <end position="681"/>
    </location>
</feature>
<evidence type="ECO:0000256" key="8">
    <source>
        <dbReference type="ARBA" id="ARBA00023127"/>
    </source>
</evidence>
<keyword evidence="16" id="KW-1185">Reference proteome</keyword>
<keyword evidence="11" id="KW-0131">Cell cycle</keyword>
<dbReference type="Proteomes" id="UP000887568">
    <property type="component" value="Unplaced"/>
</dbReference>
<feature type="compositionally biased region" description="Basic and acidic residues" evidence="13">
    <location>
        <begin position="802"/>
        <end position="842"/>
    </location>
</feature>
<feature type="compositionally biased region" description="Basic and acidic residues" evidence="13">
    <location>
        <begin position="1163"/>
        <end position="1185"/>
    </location>
</feature>
<dbReference type="FunFam" id="1.10.472.10:FF:000004">
    <property type="entry name" value="Cyclin T2"/>
    <property type="match status" value="1"/>
</dbReference>
<keyword evidence="8 12" id="KW-0195">Cyclin</keyword>
<evidence type="ECO:0000256" key="11">
    <source>
        <dbReference type="ARBA" id="ARBA00023306"/>
    </source>
</evidence>
<dbReference type="Gene3D" id="1.10.472.10">
    <property type="entry name" value="Cyclin-like"/>
    <property type="match status" value="2"/>
</dbReference>
<feature type="compositionally biased region" description="Basic and acidic residues" evidence="13">
    <location>
        <begin position="469"/>
        <end position="487"/>
    </location>
</feature>
<feature type="domain" description="Cyclin-like" evidence="14">
    <location>
        <begin position="42"/>
        <end position="141"/>
    </location>
</feature>
<feature type="compositionally biased region" description="Basic and acidic residues" evidence="13">
    <location>
        <begin position="1078"/>
        <end position="1087"/>
    </location>
</feature>
<feature type="compositionally biased region" description="Polar residues" evidence="13">
    <location>
        <begin position="786"/>
        <end position="799"/>
    </location>
</feature>
<dbReference type="Pfam" id="PF21797">
    <property type="entry name" value="CycT2-like_C"/>
    <property type="match status" value="1"/>
</dbReference>
<feature type="compositionally biased region" description="Basic residues" evidence="13">
    <location>
        <begin position="1376"/>
        <end position="1389"/>
    </location>
</feature>
<evidence type="ECO:0000256" key="9">
    <source>
        <dbReference type="ARBA" id="ARBA00023163"/>
    </source>
</evidence>
<dbReference type="GO" id="GO:0051301">
    <property type="term" value="P:cell division"/>
    <property type="evidence" value="ECO:0007669"/>
    <property type="project" value="UniProtKB-KW"/>
</dbReference>
<feature type="region of interest" description="Disordered" evidence="13">
    <location>
        <begin position="1446"/>
        <end position="1484"/>
    </location>
</feature>
<keyword evidence="3" id="KW-1017">Isopeptide bond</keyword>
<evidence type="ECO:0000256" key="7">
    <source>
        <dbReference type="ARBA" id="ARBA00023015"/>
    </source>
</evidence>
<dbReference type="EnsemblMetazoa" id="XM_038222235.1">
    <property type="protein sequence ID" value="XP_038078163.1"/>
    <property type="gene ID" value="LOC119745697"/>
</dbReference>
<dbReference type="GeneID" id="119745697"/>
<comment type="subcellular location">
    <subcellularLocation>
        <location evidence="1">Nucleus</location>
    </subcellularLocation>
</comment>
<feature type="compositionally biased region" description="Polar residues" evidence="13">
    <location>
        <begin position="1005"/>
        <end position="1062"/>
    </location>
</feature>
<dbReference type="InterPro" id="IPR036915">
    <property type="entry name" value="Cyclin-like_sf"/>
</dbReference>
<comment type="similarity">
    <text evidence="2">Belongs to the cyclin family. Cyclin C subfamily.</text>
</comment>
<dbReference type="SMART" id="SM00385">
    <property type="entry name" value="CYCLIN"/>
    <property type="match status" value="2"/>
</dbReference>
<dbReference type="SUPFAM" id="SSF47954">
    <property type="entry name" value="Cyclin-like"/>
    <property type="match status" value="2"/>
</dbReference>
<proteinExistence type="inferred from homology"/>
<feature type="compositionally biased region" description="Low complexity" evidence="13">
    <location>
        <begin position="318"/>
        <end position="330"/>
    </location>
</feature>
<feature type="compositionally biased region" description="Low complexity" evidence="13">
    <location>
        <begin position="275"/>
        <end position="296"/>
    </location>
</feature>
<feature type="domain" description="Cyclin-like" evidence="14">
    <location>
        <begin position="154"/>
        <end position="242"/>
    </location>
</feature>
<dbReference type="InterPro" id="IPR013763">
    <property type="entry name" value="Cyclin-like_dom"/>
</dbReference>
<feature type="region of interest" description="Disordered" evidence="13">
    <location>
        <begin position="1143"/>
        <end position="1432"/>
    </location>
</feature>
<feature type="compositionally biased region" description="Polar residues" evidence="13">
    <location>
        <begin position="944"/>
        <end position="969"/>
    </location>
</feature>
<evidence type="ECO:0000256" key="6">
    <source>
        <dbReference type="ARBA" id="ARBA00022843"/>
    </source>
</evidence>
<keyword evidence="7" id="KW-0805">Transcription regulation</keyword>
<feature type="compositionally biased region" description="Polar residues" evidence="13">
    <location>
        <begin position="1411"/>
        <end position="1427"/>
    </location>
</feature>
<sequence>MAAIPDRERRWYFTRDVLMNSPSRKCQIEPEKELSYRQQAANLIQDMGQRLQVNQLCINTAIVYMHRFYVFHSFSRFPRNSIAAAALFLAAKVEEQPHKLEYVIKVHHACLHRGSPVLDTKSDAYLQQAQELVINESILLQTLGFEVAVDHPHTHVVKCTQMIRASKDLAQTSYFMATNSLHLTTFCLQYRPTVVACVCIYLVAKWSQWEIMKSSDGKDWWEYVDPTVTKELLDELTKEFLRIFDACPSRLKRRISNEKITSQSRKRPKESFSESHSASTAKSVPSSSASVSSVDSGLPGSGNSESSVNTQELIATTSSQGDSLSLSQDNSHTEGDKLGLHEINMGLPMMEASMFPLESEYMSGVSFNPGAEIKHGPPSTQSDADQGKPMDQQGHPVKKSLKEYREQKERERMKNAQSREKAPPRPSHTASRPGAVSNQNLHTPKVNVDASHTDQRHREGYHSQGGQKHRPEDRHLPVEHRRAEKASGVRQEQSGSHPQSKSSGRPTDLRPTRDQRPLSQHRPHDSGSQPSQASVTDSRYSKSLDQYHKHSRDSVPHSSDRKQHLGPGEQGKEHKRNGFENREHSANLRLPEAHQRLLSSAPPTKPHATASQRPHTETLNAHSSEKMPTSELHGKPHPETLRPSKSEMYRSHRPEHQGNLKSEKHRTPSSETVKLQKSQSLKPHRSEIPKGTSTEKERTQPAIPPLVPAVDTKREQRSAPTVETQRVEPPQPIYQELPRPQRPERVLLQQPQTLKVDRRVTQTPNKHDSLKVRKTEDQVLHRSDTVILSKTEVPSTKSAGVSKEKDPEATKSLKSDVLSKPHKTEESRLPRAETHNTQRVEIPKPQTTDMARRKEPEVPQTQKPQQLKVVKAEPQQPGNPTVQTRTEKLDVSKTQKVVQSQPHRPETPKKQRVKQEQGQPQKAPPPKSQPPQAIPGKLLEKDSGITTTKLLTNKSQKLQTPVVQKTSIKSEVPDVSVPSKLATRKKPLTPPTSKQEAPTPEKPVTVSSQKLVANKSKQPEMSTSGNPDKAPSQRSETVILQKTDTQSKPPTPKPQRSTTPRSRVSPGAAAEQVPKPSRKVETPKLPKADTGGASVSKVVWEPAKPLEVLKPAVSDEVADSESVDADIDKLINAHMAEQSIKQGLEVPPILDLKPTLPLPNTTESREQKRERDESNLPKSYREKESHHRKKRSEGHKSRGSPHKHRHSSDHRKGSRVDAEGQPSSAEKQANASEGIDDSQPHSSILTTSSGIRLKIKGLSNSMNSGSGKHEPSPEPSRQTSSPGLVMKLNLSKMQASHTNSDHQPESSAGSEKSSGHHRRHRHHHRHKHGHHKHHRSESHHHGDDGRESHKRKRSHSRSDSVSSGGRDASPAMSSPAKKRTHSRASHSHPKSILPSEQSLLNLPMPPADPSSAYTGYDTHSSASTGQFSYGMRDFSHHAPLTTVTALPSSDGFEYYPYNQSSDGHAPPPPPPPREDLPPPPPPPM</sequence>
<feature type="compositionally biased region" description="Pro residues" evidence="13">
    <location>
        <begin position="1465"/>
        <end position="1484"/>
    </location>
</feature>
<evidence type="ECO:0000313" key="16">
    <source>
        <dbReference type="Proteomes" id="UP000887568"/>
    </source>
</evidence>
<evidence type="ECO:0000313" key="15">
    <source>
        <dbReference type="EnsemblMetazoa" id="XP_038078163.1"/>
    </source>
</evidence>
<dbReference type="InterPro" id="IPR006671">
    <property type="entry name" value="Cyclin_N"/>
</dbReference>
<organism evidence="15 16">
    <name type="scientific">Patiria miniata</name>
    <name type="common">Bat star</name>
    <name type="synonym">Asterina miniata</name>
    <dbReference type="NCBI Taxonomy" id="46514"/>
    <lineage>
        <taxon>Eukaryota</taxon>
        <taxon>Metazoa</taxon>
        <taxon>Echinodermata</taxon>
        <taxon>Eleutherozoa</taxon>
        <taxon>Asterozoa</taxon>
        <taxon>Asteroidea</taxon>
        <taxon>Valvatacea</taxon>
        <taxon>Valvatida</taxon>
        <taxon>Asterinidae</taxon>
        <taxon>Patiria</taxon>
    </lineage>
</organism>
<feature type="compositionally biased region" description="Basic and acidic residues" evidence="13">
    <location>
        <begin position="539"/>
        <end position="563"/>
    </location>
</feature>
<keyword evidence="5" id="KW-0132">Cell division</keyword>
<feature type="compositionally biased region" description="Polar residues" evidence="13">
    <location>
        <begin position="301"/>
        <end position="317"/>
    </location>
</feature>
<feature type="compositionally biased region" description="Polar residues" evidence="13">
    <location>
        <begin position="609"/>
        <end position="622"/>
    </location>
</feature>
<feature type="compositionally biased region" description="Basic and acidic residues" evidence="13">
    <location>
        <begin position="755"/>
        <end position="784"/>
    </location>
</feature>
<evidence type="ECO:0000256" key="5">
    <source>
        <dbReference type="ARBA" id="ARBA00022618"/>
    </source>
</evidence>
<dbReference type="RefSeq" id="XP_038078163.1">
    <property type="nucleotide sequence ID" value="XM_038222235.1"/>
</dbReference>
<feature type="compositionally biased region" description="Polar residues" evidence="13">
    <location>
        <begin position="1240"/>
        <end position="1250"/>
    </location>
</feature>
<feature type="compositionally biased region" description="Pro residues" evidence="13">
    <location>
        <begin position="922"/>
        <end position="933"/>
    </location>
</feature>
<feature type="compositionally biased region" description="Polar residues" evidence="13">
    <location>
        <begin position="1221"/>
        <end position="1231"/>
    </location>
</feature>
<dbReference type="GO" id="GO:0005634">
    <property type="term" value="C:nucleus"/>
    <property type="evidence" value="ECO:0007669"/>
    <property type="project" value="UniProtKB-SubCell"/>
</dbReference>
<feature type="compositionally biased region" description="Basic and acidic residues" evidence="13">
    <location>
        <begin position="684"/>
        <end position="699"/>
    </location>
</feature>
<evidence type="ECO:0000256" key="2">
    <source>
        <dbReference type="ARBA" id="ARBA00008638"/>
    </source>
</evidence>
<dbReference type="OrthoDB" id="25002at2759"/>
<feature type="compositionally biased region" description="Basic and acidic residues" evidence="13">
    <location>
        <begin position="400"/>
        <end position="423"/>
    </location>
</feature>
<feature type="compositionally biased region" description="Low complexity" evidence="13">
    <location>
        <begin position="1359"/>
        <end position="1369"/>
    </location>
</feature>
<dbReference type="GO" id="GO:0006357">
    <property type="term" value="P:regulation of transcription by RNA polymerase II"/>
    <property type="evidence" value="ECO:0007669"/>
    <property type="project" value="InterPro"/>
</dbReference>
<feature type="compositionally biased region" description="Polar residues" evidence="13">
    <location>
        <begin position="526"/>
        <end position="538"/>
    </location>
</feature>
<dbReference type="Pfam" id="PF00134">
    <property type="entry name" value="Cyclin_N"/>
    <property type="match status" value="1"/>
</dbReference>
<accession>A0A914BPG0</accession>
<feature type="compositionally biased region" description="Basic and acidic residues" evidence="13">
    <location>
        <begin position="451"/>
        <end position="461"/>
    </location>
</feature>
<evidence type="ECO:0000256" key="1">
    <source>
        <dbReference type="ARBA" id="ARBA00004123"/>
    </source>
</evidence>
<dbReference type="OMA" id="GTQKMKK"/>
<dbReference type="CDD" id="cd20538">
    <property type="entry name" value="CYCLIN_CCNT_rpt1"/>
    <property type="match status" value="1"/>
</dbReference>
<dbReference type="GO" id="GO:0016538">
    <property type="term" value="F:cyclin-dependent protein serine/threonine kinase regulator activity"/>
    <property type="evidence" value="ECO:0007669"/>
    <property type="project" value="InterPro"/>
</dbReference>
<feature type="compositionally biased region" description="Basic and acidic residues" evidence="13">
    <location>
        <begin position="632"/>
        <end position="668"/>
    </location>
</feature>
<keyword evidence="10" id="KW-0539">Nucleus</keyword>
<evidence type="ECO:0000256" key="13">
    <source>
        <dbReference type="SAM" id="MobiDB-lite"/>
    </source>
</evidence>
<feature type="compositionally biased region" description="Basic and acidic residues" evidence="13">
    <location>
        <begin position="507"/>
        <end position="516"/>
    </location>
</feature>
<dbReference type="InterPro" id="IPR043198">
    <property type="entry name" value="Cyclin/Ssn8"/>
</dbReference>